<dbReference type="InterPro" id="IPR036249">
    <property type="entry name" value="Thioredoxin-like_sf"/>
</dbReference>
<dbReference type="Proteomes" id="UP000184188">
    <property type="component" value="Unassembled WGS sequence"/>
</dbReference>
<evidence type="ECO:0000313" key="4">
    <source>
        <dbReference type="EMBL" id="OJJ50262.1"/>
    </source>
</evidence>
<keyword evidence="5" id="KW-1185">Reference proteome</keyword>
<organism evidence="4 5">
    <name type="scientific">Penicilliopsis zonata CBS 506.65</name>
    <dbReference type="NCBI Taxonomy" id="1073090"/>
    <lineage>
        <taxon>Eukaryota</taxon>
        <taxon>Fungi</taxon>
        <taxon>Dikarya</taxon>
        <taxon>Ascomycota</taxon>
        <taxon>Pezizomycotina</taxon>
        <taxon>Eurotiomycetes</taxon>
        <taxon>Eurotiomycetidae</taxon>
        <taxon>Eurotiales</taxon>
        <taxon>Aspergillaceae</taxon>
        <taxon>Penicilliopsis</taxon>
    </lineage>
</organism>
<feature type="domain" description="GST C-terminal" evidence="3">
    <location>
        <begin position="89"/>
        <end position="225"/>
    </location>
</feature>
<protein>
    <recommendedName>
        <fullName evidence="6">Glutathione S-transferase</fullName>
    </recommendedName>
</protein>
<dbReference type="CDD" id="cd03048">
    <property type="entry name" value="GST_N_Ure2p_like"/>
    <property type="match status" value="1"/>
</dbReference>
<dbReference type="SFLD" id="SFLDG00358">
    <property type="entry name" value="Main_(cytGST)"/>
    <property type="match status" value="1"/>
</dbReference>
<comment type="similarity">
    <text evidence="1">Belongs to the GST superfamily.</text>
</comment>
<dbReference type="PANTHER" id="PTHR44051">
    <property type="entry name" value="GLUTATHIONE S-TRANSFERASE-RELATED"/>
    <property type="match status" value="1"/>
</dbReference>
<dbReference type="Gene3D" id="3.40.30.10">
    <property type="entry name" value="Glutaredoxin"/>
    <property type="match status" value="1"/>
</dbReference>
<reference evidence="5" key="1">
    <citation type="journal article" date="2017" name="Genome Biol.">
        <title>Comparative genomics reveals high biological diversity and specific adaptations in the industrially and medically important fungal genus Aspergillus.</title>
        <authorList>
            <person name="de Vries R.P."/>
            <person name="Riley R."/>
            <person name="Wiebenga A."/>
            <person name="Aguilar-Osorio G."/>
            <person name="Amillis S."/>
            <person name="Uchima C.A."/>
            <person name="Anderluh G."/>
            <person name="Asadollahi M."/>
            <person name="Askin M."/>
            <person name="Barry K."/>
            <person name="Battaglia E."/>
            <person name="Bayram O."/>
            <person name="Benocci T."/>
            <person name="Braus-Stromeyer S.A."/>
            <person name="Caldana C."/>
            <person name="Canovas D."/>
            <person name="Cerqueira G.C."/>
            <person name="Chen F."/>
            <person name="Chen W."/>
            <person name="Choi C."/>
            <person name="Clum A."/>
            <person name="Dos Santos R.A."/>
            <person name="Damasio A.R."/>
            <person name="Diallinas G."/>
            <person name="Emri T."/>
            <person name="Fekete E."/>
            <person name="Flipphi M."/>
            <person name="Freyberg S."/>
            <person name="Gallo A."/>
            <person name="Gournas C."/>
            <person name="Habgood R."/>
            <person name="Hainaut M."/>
            <person name="Harispe M.L."/>
            <person name="Henrissat B."/>
            <person name="Hilden K.S."/>
            <person name="Hope R."/>
            <person name="Hossain A."/>
            <person name="Karabika E."/>
            <person name="Karaffa L."/>
            <person name="Karanyi Z."/>
            <person name="Krasevec N."/>
            <person name="Kuo A."/>
            <person name="Kusch H."/>
            <person name="LaButti K."/>
            <person name="Lagendijk E.L."/>
            <person name="Lapidus A."/>
            <person name="Levasseur A."/>
            <person name="Lindquist E."/>
            <person name="Lipzen A."/>
            <person name="Logrieco A.F."/>
            <person name="MacCabe A."/>
            <person name="Maekelae M.R."/>
            <person name="Malavazi I."/>
            <person name="Melin P."/>
            <person name="Meyer V."/>
            <person name="Mielnichuk N."/>
            <person name="Miskei M."/>
            <person name="Molnar A.P."/>
            <person name="Mule G."/>
            <person name="Ngan C.Y."/>
            <person name="Orejas M."/>
            <person name="Orosz E."/>
            <person name="Ouedraogo J.P."/>
            <person name="Overkamp K.M."/>
            <person name="Park H.-S."/>
            <person name="Perrone G."/>
            <person name="Piumi F."/>
            <person name="Punt P.J."/>
            <person name="Ram A.F."/>
            <person name="Ramon A."/>
            <person name="Rauscher S."/>
            <person name="Record E."/>
            <person name="Riano-Pachon D.M."/>
            <person name="Robert V."/>
            <person name="Roehrig J."/>
            <person name="Ruller R."/>
            <person name="Salamov A."/>
            <person name="Salih N.S."/>
            <person name="Samson R.A."/>
            <person name="Sandor E."/>
            <person name="Sanguinetti M."/>
            <person name="Schuetze T."/>
            <person name="Sepcic K."/>
            <person name="Shelest E."/>
            <person name="Sherlock G."/>
            <person name="Sophianopoulou V."/>
            <person name="Squina F.M."/>
            <person name="Sun H."/>
            <person name="Susca A."/>
            <person name="Todd R.B."/>
            <person name="Tsang A."/>
            <person name="Unkles S.E."/>
            <person name="van de Wiele N."/>
            <person name="van Rossen-Uffink D."/>
            <person name="Oliveira J.V."/>
            <person name="Vesth T.C."/>
            <person name="Visser J."/>
            <person name="Yu J.-H."/>
            <person name="Zhou M."/>
            <person name="Andersen M.R."/>
            <person name="Archer D.B."/>
            <person name="Baker S.E."/>
            <person name="Benoit I."/>
            <person name="Brakhage A.A."/>
            <person name="Braus G.H."/>
            <person name="Fischer R."/>
            <person name="Frisvad J.C."/>
            <person name="Goldman G.H."/>
            <person name="Houbraken J."/>
            <person name="Oakley B."/>
            <person name="Pocsi I."/>
            <person name="Scazzocchio C."/>
            <person name="Seiboth B."/>
            <person name="vanKuyk P.A."/>
            <person name="Wortman J."/>
            <person name="Dyer P.S."/>
            <person name="Grigoriev I.V."/>
        </authorList>
    </citation>
    <scope>NUCLEOTIDE SEQUENCE [LARGE SCALE GENOMIC DNA]</scope>
    <source>
        <strain evidence="5">CBS 506.65</strain>
    </source>
</reference>
<dbReference type="VEuPathDB" id="FungiDB:ASPZODRAFT_59490"/>
<dbReference type="SFLD" id="SFLDS00019">
    <property type="entry name" value="Glutathione_Transferase_(cytos"/>
    <property type="match status" value="1"/>
</dbReference>
<name>A0A1L9SSR0_9EURO</name>
<dbReference type="InterPro" id="IPR040079">
    <property type="entry name" value="Glutathione_S-Trfase"/>
</dbReference>
<accession>A0A1L9SSR0</accession>
<dbReference type="EMBL" id="KV878337">
    <property type="protein sequence ID" value="OJJ50262.1"/>
    <property type="molecule type" value="Genomic_DNA"/>
</dbReference>
<dbReference type="Pfam" id="PF13409">
    <property type="entry name" value="GST_N_2"/>
    <property type="match status" value="1"/>
</dbReference>
<evidence type="ECO:0000259" key="3">
    <source>
        <dbReference type="PROSITE" id="PS50405"/>
    </source>
</evidence>
<dbReference type="SFLD" id="SFLDG01151">
    <property type="entry name" value="Main.2:_Nu-like"/>
    <property type="match status" value="1"/>
</dbReference>
<evidence type="ECO:0008006" key="6">
    <source>
        <dbReference type="Google" id="ProtNLM"/>
    </source>
</evidence>
<dbReference type="InterPro" id="IPR036282">
    <property type="entry name" value="Glutathione-S-Trfase_C_sf"/>
</dbReference>
<sequence>MLPIKIYWRNQVPNPAKVLIILEELHLPYESEWVELDALKKPPFTDVNPNGRVPAITDPNTGITLWESAAIVQYLIEEYDTQHSISYAGAPEKFHELQWLFFQASGQGPYFGQAAWFNIFHAQVYGESPESAKIRYGAELKRVAGVLDQVLSTRTWLVGDKCTYADLAFVPWNLQIPFVMSSREGEHAWDAEQFPHFTRWQTAMLDREAVQKVVSLIGEKHVKSA</sequence>
<dbReference type="InterPro" id="IPR004046">
    <property type="entry name" value="GST_C"/>
</dbReference>
<dbReference type="PROSITE" id="PS50404">
    <property type="entry name" value="GST_NTER"/>
    <property type="match status" value="1"/>
</dbReference>
<proteinExistence type="inferred from homology"/>
<evidence type="ECO:0000259" key="2">
    <source>
        <dbReference type="PROSITE" id="PS50404"/>
    </source>
</evidence>
<dbReference type="OrthoDB" id="422574at2759"/>
<dbReference type="RefSeq" id="XP_022584772.1">
    <property type="nucleotide sequence ID" value="XM_022728854.1"/>
</dbReference>
<dbReference type="Gene3D" id="1.20.1050.10">
    <property type="match status" value="1"/>
</dbReference>
<dbReference type="AlphaFoldDB" id="A0A1L9SSR0"/>
<dbReference type="STRING" id="1073090.A0A1L9SSR0"/>
<dbReference type="Pfam" id="PF00043">
    <property type="entry name" value="GST_C"/>
    <property type="match status" value="1"/>
</dbReference>
<dbReference type="InterPro" id="IPR010987">
    <property type="entry name" value="Glutathione-S-Trfase_C-like"/>
</dbReference>
<dbReference type="GeneID" id="34615318"/>
<evidence type="ECO:0000256" key="1">
    <source>
        <dbReference type="ARBA" id="ARBA00007409"/>
    </source>
</evidence>
<dbReference type="PANTHER" id="PTHR44051:SF3">
    <property type="entry name" value="TRANSCRIPTIONAL REGULATOR URE2"/>
    <property type="match status" value="1"/>
</dbReference>
<dbReference type="PROSITE" id="PS50405">
    <property type="entry name" value="GST_CTER"/>
    <property type="match status" value="1"/>
</dbReference>
<dbReference type="SUPFAM" id="SSF52833">
    <property type="entry name" value="Thioredoxin-like"/>
    <property type="match status" value="1"/>
</dbReference>
<gene>
    <name evidence="4" type="ORF">ASPZODRAFT_59490</name>
</gene>
<evidence type="ECO:0000313" key="5">
    <source>
        <dbReference type="Proteomes" id="UP000184188"/>
    </source>
</evidence>
<feature type="domain" description="GST N-terminal" evidence="2">
    <location>
        <begin position="2"/>
        <end position="83"/>
    </location>
</feature>
<dbReference type="InterPro" id="IPR004045">
    <property type="entry name" value="Glutathione_S-Trfase_N"/>
</dbReference>
<dbReference type="SUPFAM" id="SSF47616">
    <property type="entry name" value="GST C-terminal domain-like"/>
    <property type="match status" value="1"/>
</dbReference>